<proteinExistence type="predicted"/>
<organism evidence="2 3">
    <name type="scientific">Drechslerella dactyloides</name>
    <name type="common">Nematode-trapping fungus</name>
    <name type="synonym">Arthrobotrys dactyloides</name>
    <dbReference type="NCBI Taxonomy" id="74499"/>
    <lineage>
        <taxon>Eukaryota</taxon>
        <taxon>Fungi</taxon>
        <taxon>Dikarya</taxon>
        <taxon>Ascomycota</taxon>
        <taxon>Pezizomycotina</taxon>
        <taxon>Orbiliomycetes</taxon>
        <taxon>Orbiliales</taxon>
        <taxon>Orbiliaceae</taxon>
        <taxon>Drechslerella</taxon>
    </lineage>
</organism>
<sequence length="540" mass="59806">MSGYYGRDGMGPPGPPPPPSQIPPRPAAYRQGAQQQDYYTQENSEAPAWRIPYHETEVLISTVETASTSPIRPHHSGNLSRSSSSRQPENQATHDSRKPENYAVDSAYHNYSTETTVLSDNRAPSHNMVVEDRGANDTEQVSDGMNEASTFLWGGPVNFYETSRPKYQAPTSQETAEHDRHNTGLRTIKQEPKPEPEPLEEKIAMDFSDYFMPSFHPASNPQLQSQPHAGQRSPPAPSASAPPATYPCGGFTYNNAPHPGPLNQYHDAPIPVASNQYSNAPPLHPNPYSYSQDPIPLNPYSDPPGPGGPNQYGNPPGPNQYSNAHRPVAPSHTLSDPFPISVEQERYSADLARLRESQFPEPVNLGGSDTFFQPPSHSYASYRRTPRRPEEDCGVKLDANGLPSLSGILGPGKAYQPPRRSFDATEEKRFYPNTYNNSSVSLLSTHSENIPPSSRYSNHDSKLHPTPSYASLRPDIDTRPCDSKPGIPPPPTRYYSQRAGGNKLAELAQERKMEFVVGEINRKDALHRAIQDESRRYGYQ</sequence>
<evidence type="ECO:0000313" key="3">
    <source>
        <dbReference type="Proteomes" id="UP001221413"/>
    </source>
</evidence>
<feature type="region of interest" description="Disordered" evidence="1">
    <location>
        <begin position="162"/>
        <end position="340"/>
    </location>
</feature>
<dbReference type="AlphaFoldDB" id="A0AAD6IV92"/>
<feature type="compositionally biased region" description="Polar residues" evidence="1">
    <location>
        <begin position="433"/>
        <end position="456"/>
    </location>
</feature>
<feature type="compositionally biased region" description="Pro residues" evidence="1">
    <location>
        <begin position="12"/>
        <end position="26"/>
    </location>
</feature>
<dbReference type="EMBL" id="JAQGDS010000007">
    <property type="protein sequence ID" value="KAJ6259243.1"/>
    <property type="molecule type" value="Genomic_DNA"/>
</dbReference>
<feature type="region of interest" description="Disordered" evidence="1">
    <location>
        <begin position="360"/>
        <end position="500"/>
    </location>
</feature>
<feature type="compositionally biased region" description="Basic and acidic residues" evidence="1">
    <location>
        <begin position="420"/>
        <end position="430"/>
    </location>
</feature>
<keyword evidence="3" id="KW-1185">Reference proteome</keyword>
<comment type="caution">
    <text evidence="2">The sequence shown here is derived from an EMBL/GenBank/DDBJ whole genome shotgun (WGS) entry which is preliminary data.</text>
</comment>
<evidence type="ECO:0000313" key="2">
    <source>
        <dbReference type="EMBL" id="KAJ6259243.1"/>
    </source>
</evidence>
<name>A0AAD6IV92_DREDA</name>
<feature type="compositionally biased region" description="Basic and acidic residues" evidence="1">
    <location>
        <begin position="175"/>
        <end position="204"/>
    </location>
</feature>
<reference evidence="2" key="1">
    <citation type="submission" date="2023-01" db="EMBL/GenBank/DDBJ databases">
        <title>The chitinases involved in constricting ring structure development in the nematode-trapping fungus Drechslerella dactyloides.</title>
        <authorList>
            <person name="Wang R."/>
            <person name="Zhang L."/>
            <person name="Tang P."/>
            <person name="Li S."/>
            <person name="Liang L."/>
        </authorList>
    </citation>
    <scope>NUCLEOTIDE SEQUENCE</scope>
    <source>
        <strain evidence="2">YMF1.00031</strain>
    </source>
</reference>
<feature type="compositionally biased region" description="Gly residues" evidence="1">
    <location>
        <begin position="1"/>
        <end position="11"/>
    </location>
</feature>
<gene>
    <name evidence="2" type="ORF">Dda_6142</name>
</gene>
<feature type="region of interest" description="Disordered" evidence="1">
    <location>
        <begin position="1"/>
        <end position="105"/>
    </location>
</feature>
<feature type="compositionally biased region" description="Polar residues" evidence="1">
    <location>
        <begin position="370"/>
        <end position="379"/>
    </location>
</feature>
<feature type="compositionally biased region" description="Polar residues" evidence="1">
    <location>
        <begin position="217"/>
        <end position="228"/>
    </location>
</feature>
<protein>
    <submittedName>
        <fullName evidence="2">Uncharacterized protein</fullName>
    </submittedName>
</protein>
<dbReference type="Proteomes" id="UP001221413">
    <property type="component" value="Unassembled WGS sequence"/>
</dbReference>
<feature type="compositionally biased region" description="Low complexity" evidence="1">
    <location>
        <begin position="401"/>
        <end position="412"/>
    </location>
</feature>
<feature type="compositionally biased region" description="Polar residues" evidence="1">
    <location>
        <begin position="32"/>
        <end position="44"/>
    </location>
</feature>
<evidence type="ECO:0000256" key="1">
    <source>
        <dbReference type="SAM" id="MobiDB-lite"/>
    </source>
</evidence>
<accession>A0AAD6IV92</accession>